<dbReference type="InterPro" id="IPR008928">
    <property type="entry name" value="6-hairpin_glycosidase_sf"/>
</dbReference>
<dbReference type="InterPro" id="IPR012341">
    <property type="entry name" value="6hp_glycosidase-like_sf"/>
</dbReference>
<gene>
    <name evidence="1" type="ORF">J41TS4_10490</name>
</gene>
<name>A0A920CI74_9BACL</name>
<comment type="caution">
    <text evidence="1">The sequence shown here is derived from an EMBL/GenBank/DDBJ whole genome shotgun (WGS) entry which is preliminary data.</text>
</comment>
<keyword evidence="2" id="KW-1185">Reference proteome</keyword>
<evidence type="ECO:0000313" key="1">
    <source>
        <dbReference type="EMBL" id="GIO41291.1"/>
    </source>
</evidence>
<organism evidence="1 2">
    <name type="scientific">Paenibacillus apis</name>
    <dbReference type="NCBI Taxonomy" id="1792174"/>
    <lineage>
        <taxon>Bacteria</taxon>
        <taxon>Bacillati</taxon>
        <taxon>Bacillota</taxon>
        <taxon>Bacilli</taxon>
        <taxon>Bacillales</taxon>
        <taxon>Paenibacillaceae</taxon>
        <taxon>Paenibacillus</taxon>
    </lineage>
</organism>
<reference evidence="1" key="1">
    <citation type="submission" date="2021-03" db="EMBL/GenBank/DDBJ databases">
        <title>Antimicrobial resistance genes in bacteria isolated from Japanese honey, and their potential for conferring macrolide and lincosamide resistance in the American foulbrood pathogen Paenibacillus larvae.</title>
        <authorList>
            <person name="Okamoto M."/>
            <person name="Kumagai M."/>
            <person name="Kanamori H."/>
            <person name="Takamatsu D."/>
        </authorList>
    </citation>
    <scope>NUCLEOTIDE SEQUENCE</scope>
    <source>
        <strain evidence="1">J41TS4</strain>
    </source>
</reference>
<dbReference type="Proteomes" id="UP000678895">
    <property type="component" value="Unassembled WGS sequence"/>
</dbReference>
<proteinExistence type="predicted"/>
<dbReference type="EMBL" id="BORS01000003">
    <property type="protein sequence ID" value="GIO41291.1"/>
    <property type="molecule type" value="Genomic_DNA"/>
</dbReference>
<dbReference type="RefSeq" id="WP_301625434.1">
    <property type="nucleotide sequence ID" value="NZ_BORS01000003.1"/>
</dbReference>
<sequence>MSNHKLAQLLAQKSDQLIQGCIKVAHDGTKLFTPDGIASYDALWVRDFAYMVEYASEFLQPEDIRAAVDFVIGGRREDGWLPDRIYADGLGVYAAGVVEKPVGEANLDNTPFLAYVVYFYLQSLDEAEARQLFGKWAGALDQGMSLIPLSMEGLVYNDPAKPHSPYGFTDTIGKTGELFMESLLFWRACRFLQELHEKYGQSAVAKSYREQAAAIERSIFKLYDPSRKGFYAATGECKQLDIWGIAYLLYIGFPAGDIREDLLTFLHDNYEAYAYKGQIRHLLQGEYWERLLIDVPHEEYQNGAYWATASGWVIWCLAQKDGKLAAQALKDVADSFVNDGIFECLNEGYSKLDSFVVSATNVHGAYQRLVQEQAQSFIQAVDELEQL</sequence>
<dbReference type="Gene3D" id="1.50.10.10">
    <property type="match status" value="1"/>
</dbReference>
<dbReference type="GO" id="GO:0005975">
    <property type="term" value="P:carbohydrate metabolic process"/>
    <property type="evidence" value="ECO:0007669"/>
    <property type="project" value="InterPro"/>
</dbReference>
<accession>A0A920CI74</accession>
<protein>
    <submittedName>
        <fullName evidence="1">Uncharacterized protein</fullName>
    </submittedName>
</protein>
<dbReference type="AlphaFoldDB" id="A0A920CI74"/>
<evidence type="ECO:0000313" key="2">
    <source>
        <dbReference type="Proteomes" id="UP000678895"/>
    </source>
</evidence>
<dbReference type="SUPFAM" id="SSF48208">
    <property type="entry name" value="Six-hairpin glycosidases"/>
    <property type="match status" value="1"/>
</dbReference>